<evidence type="ECO:0000313" key="1">
    <source>
        <dbReference type="EMBL" id="VEL41951.1"/>
    </source>
</evidence>
<name>A0A3S5C8C1_9PLAT</name>
<evidence type="ECO:0000313" key="2">
    <source>
        <dbReference type="Proteomes" id="UP000784294"/>
    </source>
</evidence>
<reference evidence="1" key="1">
    <citation type="submission" date="2018-11" db="EMBL/GenBank/DDBJ databases">
        <authorList>
            <consortium name="Pathogen Informatics"/>
        </authorList>
    </citation>
    <scope>NUCLEOTIDE SEQUENCE</scope>
</reference>
<accession>A0A3S5C8C1</accession>
<dbReference type="AlphaFoldDB" id="A0A3S5C8C1"/>
<gene>
    <name evidence="1" type="ORF">PXEA_LOCUS35391</name>
</gene>
<comment type="caution">
    <text evidence="1">The sequence shown here is derived from an EMBL/GenBank/DDBJ whole genome shotgun (WGS) entry which is preliminary data.</text>
</comment>
<dbReference type="Proteomes" id="UP000784294">
    <property type="component" value="Unassembled WGS sequence"/>
</dbReference>
<keyword evidence="2" id="KW-1185">Reference proteome</keyword>
<dbReference type="EMBL" id="CAAALY010271825">
    <property type="protein sequence ID" value="VEL41951.1"/>
    <property type="molecule type" value="Genomic_DNA"/>
</dbReference>
<organism evidence="1 2">
    <name type="scientific">Protopolystoma xenopodis</name>
    <dbReference type="NCBI Taxonomy" id="117903"/>
    <lineage>
        <taxon>Eukaryota</taxon>
        <taxon>Metazoa</taxon>
        <taxon>Spiralia</taxon>
        <taxon>Lophotrochozoa</taxon>
        <taxon>Platyhelminthes</taxon>
        <taxon>Monogenea</taxon>
        <taxon>Polyopisthocotylea</taxon>
        <taxon>Polystomatidea</taxon>
        <taxon>Polystomatidae</taxon>
        <taxon>Protopolystoma</taxon>
    </lineage>
</organism>
<sequence>MSMVRYQKEKMPVRVAESVLLALFSASDTRATTCARKTDGSQTWQPLDAVCKANRRTVFLLPLLPTESTGSCLRHTSFYHPIFFPHLAQFAHWQAAKLGGAGGQIRR</sequence>
<proteinExistence type="predicted"/>
<protein>
    <submittedName>
        <fullName evidence="1">Uncharacterized protein</fullName>
    </submittedName>
</protein>